<evidence type="ECO:0000256" key="3">
    <source>
        <dbReference type="ARBA" id="ARBA00004868"/>
    </source>
</evidence>
<evidence type="ECO:0000256" key="11">
    <source>
        <dbReference type="HAMAP-Rule" id="MF_00228"/>
    </source>
</evidence>
<dbReference type="STRING" id="1408281.Epro_0509"/>
<dbReference type="InterPro" id="IPR000417">
    <property type="entry name" value="Hyethyz_kinase"/>
</dbReference>
<reference evidence="12 13" key="1">
    <citation type="submission" date="2014-09" db="EMBL/GenBank/DDBJ databases">
        <title>Complete genome sequence of Endomicrobium proavitum.</title>
        <authorList>
            <person name="Zheng H."/>
        </authorList>
    </citation>
    <scope>NUCLEOTIDE SEQUENCE [LARGE SCALE GENOMIC DNA]</scope>
    <source>
        <strain evidence="12 13">Rsa215</strain>
    </source>
</reference>
<dbReference type="PRINTS" id="PR01099">
    <property type="entry name" value="HYETHTZKNASE"/>
</dbReference>
<proteinExistence type="inferred from homology"/>
<dbReference type="KEGG" id="epo:Epro_0509"/>
<feature type="binding site" evidence="11">
    <location>
        <position position="127"/>
    </location>
    <ligand>
        <name>ATP</name>
        <dbReference type="ChEBI" id="CHEBI:30616"/>
    </ligand>
</feature>
<dbReference type="OrthoDB" id="9778146at2"/>
<dbReference type="HAMAP" id="MF_00228">
    <property type="entry name" value="Thz_kinase"/>
    <property type="match status" value="1"/>
</dbReference>
<dbReference type="CDD" id="cd01170">
    <property type="entry name" value="THZ_kinase"/>
    <property type="match status" value="1"/>
</dbReference>
<dbReference type="Pfam" id="PF02110">
    <property type="entry name" value="HK"/>
    <property type="match status" value="1"/>
</dbReference>
<keyword evidence="10 11" id="KW-0784">Thiamine biosynthesis</keyword>
<dbReference type="GO" id="GO:0005524">
    <property type="term" value="F:ATP binding"/>
    <property type="evidence" value="ECO:0007669"/>
    <property type="project" value="UniProtKB-UniRule"/>
</dbReference>
<dbReference type="AlphaFoldDB" id="A0A0G3WHT1"/>
<keyword evidence="13" id="KW-1185">Reference proteome</keyword>
<comment type="similarity">
    <text evidence="11">Belongs to the Thz kinase family.</text>
</comment>
<comment type="pathway">
    <text evidence="3 11">Cofactor biosynthesis; thiamine diphosphate biosynthesis; 4-methyl-5-(2-phosphoethyl)-thiazole from 5-(2-hydroxyethyl)-4-methylthiazole: step 1/1.</text>
</comment>
<keyword evidence="6 11" id="KW-0547">Nucleotide-binding</keyword>
<evidence type="ECO:0000256" key="4">
    <source>
        <dbReference type="ARBA" id="ARBA00022679"/>
    </source>
</evidence>
<dbReference type="NCBIfam" id="NF006830">
    <property type="entry name" value="PRK09355.1"/>
    <property type="match status" value="1"/>
</dbReference>
<comment type="catalytic activity">
    <reaction evidence="1 11">
        <text>5-(2-hydroxyethyl)-4-methylthiazole + ATP = 4-methyl-5-(2-phosphooxyethyl)-thiazole + ADP + H(+)</text>
        <dbReference type="Rhea" id="RHEA:24212"/>
        <dbReference type="ChEBI" id="CHEBI:15378"/>
        <dbReference type="ChEBI" id="CHEBI:17957"/>
        <dbReference type="ChEBI" id="CHEBI:30616"/>
        <dbReference type="ChEBI" id="CHEBI:58296"/>
        <dbReference type="ChEBI" id="CHEBI:456216"/>
        <dbReference type="EC" id="2.7.1.50"/>
    </reaction>
</comment>
<evidence type="ECO:0000256" key="1">
    <source>
        <dbReference type="ARBA" id="ARBA00001771"/>
    </source>
</evidence>
<evidence type="ECO:0000256" key="7">
    <source>
        <dbReference type="ARBA" id="ARBA00022777"/>
    </source>
</evidence>
<evidence type="ECO:0000313" key="13">
    <source>
        <dbReference type="Proteomes" id="UP000035337"/>
    </source>
</evidence>
<evidence type="ECO:0000256" key="8">
    <source>
        <dbReference type="ARBA" id="ARBA00022840"/>
    </source>
</evidence>
<evidence type="ECO:0000256" key="9">
    <source>
        <dbReference type="ARBA" id="ARBA00022842"/>
    </source>
</evidence>
<dbReference type="PIRSF" id="PIRSF000513">
    <property type="entry name" value="Thz_kinase"/>
    <property type="match status" value="1"/>
</dbReference>
<accession>A0A0G3WHT1</accession>
<dbReference type="GO" id="GO:0004417">
    <property type="term" value="F:hydroxyethylthiazole kinase activity"/>
    <property type="evidence" value="ECO:0007669"/>
    <property type="project" value="UniProtKB-UniRule"/>
</dbReference>
<evidence type="ECO:0000256" key="6">
    <source>
        <dbReference type="ARBA" id="ARBA00022741"/>
    </source>
</evidence>
<gene>
    <name evidence="11 12" type="primary">thiM</name>
    <name evidence="12" type="ORF">Epro_0509</name>
</gene>
<evidence type="ECO:0000256" key="10">
    <source>
        <dbReference type="ARBA" id="ARBA00022977"/>
    </source>
</evidence>
<comment type="cofactor">
    <cofactor evidence="2 11">
        <name>Mg(2+)</name>
        <dbReference type="ChEBI" id="CHEBI:18420"/>
    </cofactor>
</comment>
<dbReference type="Gene3D" id="3.40.1190.20">
    <property type="match status" value="1"/>
</dbReference>
<keyword evidence="9 11" id="KW-0460">Magnesium</keyword>
<keyword evidence="5 11" id="KW-0479">Metal-binding</keyword>
<evidence type="ECO:0000256" key="5">
    <source>
        <dbReference type="ARBA" id="ARBA00022723"/>
    </source>
</evidence>
<protein>
    <recommendedName>
        <fullName evidence="11">Hydroxyethylthiazole kinase</fullName>
        <ecNumber evidence="11">2.7.1.50</ecNumber>
    </recommendedName>
    <alternativeName>
        <fullName evidence="11">4-methyl-5-beta-hydroxyethylthiazole kinase</fullName>
        <shortName evidence="11">TH kinase</shortName>
        <shortName evidence="11">Thz kinase</shortName>
    </alternativeName>
</protein>
<name>A0A0G3WHT1_9BACT</name>
<keyword evidence="7 11" id="KW-0418">Kinase</keyword>
<organism evidence="12 13">
    <name type="scientific">Endomicrobium proavitum</name>
    <dbReference type="NCBI Taxonomy" id="1408281"/>
    <lineage>
        <taxon>Bacteria</taxon>
        <taxon>Pseudomonadati</taxon>
        <taxon>Elusimicrobiota</taxon>
        <taxon>Endomicrobiia</taxon>
        <taxon>Endomicrobiales</taxon>
        <taxon>Endomicrobiaceae</taxon>
        <taxon>Endomicrobium</taxon>
    </lineage>
</organism>
<sequence length="279" mass="29026">MPAEGKMKEVTSVVNAVKDAKIQCPLVGSWTNFVTINLVANTQLAVGGRAAMCFLPDEAKPLAFVSKSTYINVGTLQPVALQALTEAAKAAVELGKPWVLDPVAAGLGDTRTQLLNALKQYKPSVIRGNASEIIALANLWGIQTEKKGKVEGVDSTDTVDAALSSALELAKWTGGAVAISGETDIVLDINNTYRISGGSAMLKSITGAGCSLGGVIAVYAGVADPLTAALTGSVVYKYASERAAKKGMGTFSFQTAFVDNLSLLNADEVEKYAKSHINS</sequence>
<dbReference type="GO" id="GO:0009228">
    <property type="term" value="P:thiamine biosynthetic process"/>
    <property type="evidence" value="ECO:0007669"/>
    <property type="project" value="UniProtKB-KW"/>
</dbReference>
<dbReference type="PATRIC" id="fig|1408281.3.peg.523"/>
<evidence type="ECO:0000313" key="12">
    <source>
        <dbReference type="EMBL" id="AKL97888.1"/>
    </source>
</evidence>
<feature type="binding site" evidence="11">
    <location>
        <position position="180"/>
    </location>
    <ligand>
        <name>ATP</name>
        <dbReference type="ChEBI" id="CHEBI:30616"/>
    </ligand>
</feature>
<keyword evidence="8 11" id="KW-0067">ATP-binding</keyword>
<dbReference type="EMBL" id="CP009498">
    <property type="protein sequence ID" value="AKL97888.1"/>
    <property type="molecule type" value="Genomic_DNA"/>
</dbReference>
<evidence type="ECO:0000256" key="2">
    <source>
        <dbReference type="ARBA" id="ARBA00001946"/>
    </source>
</evidence>
<dbReference type="EC" id="2.7.1.50" evidence="11"/>
<feature type="binding site" evidence="11">
    <location>
        <position position="207"/>
    </location>
    <ligand>
        <name>substrate</name>
    </ligand>
</feature>
<feature type="binding site" evidence="11">
    <location>
        <position position="52"/>
    </location>
    <ligand>
        <name>substrate</name>
    </ligand>
</feature>
<dbReference type="GO" id="GO:0009229">
    <property type="term" value="P:thiamine diphosphate biosynthetic process"/>
    <property type="evidence" value="ECO:0007669"/>
    <property type="project" value="UniProtKB-UniRule"/>
</dbReference>
<keyword evidence="4 11" id="KW-0808">Transferase</keyword>
<dbReference type="UniPathway" id="UPA00060">
    <property type="reaction ID" value="UER00139"/>
</dbReference>
<dbReference type="InterPro" id="IPR029056">
    <property type="entry name" value="Ribokinase-like"/>
</dbReference>
<comment type="function">
    <text evidence="11">Catalyzes the phosphorylation of the hydroxyl group of 4-methyl-5-beta-hydroxyethylthiazole (THZ).</text>
</comment>
<dbReference type="GO" id="GO:0000287">
    <property type="term" value="F:magnesium ion binding"/>
    <property type="evidence" value="ECO:0007669"/>
    <property type="project" value="UniProtKB-UniRule"/>
</dbReference>
<dbReference type="Proteomes" id="UP000035337">
    <property type="component" value="Chromosome"/>
</dbReference>
<dbReference type="SUPFAM" id="SSF53613">
    <property type="entry name" value="Ribokinase-like"/>
    <property type="match status" value="1"/>
</dbReference>